<organism evidence="2 3">
    <name type="scientific">Vagococcus intermedius</name>
    <dbReference type="NCBI Taxonomy" id="2991418"/>
    <lineage>
        <taxon>Bacteria</taxon>
        <taxon>Bacillati</taxon>
        <taxon>Bacillota</taxon>
        <taxon>Bacilli</taxon>
        <taxon>Lactobacillales</taxon>
        <taxon>Enterococcaceae</taxon>
        <taxon>Vagococcus</taxon>
    </lineage>
</organism>
<sequence>MKNYYFPLAMMGCFYFVILLIFSIIHWVVGVPSFELPTLLLFGIAAFLLARYLDNQNPNYLINAFILFLSGIILFSIHYSIF</sequence>
<keyword evidence="1" id="KW-0812">Transmembrane</keyword>
<evidence type="ECO:0000313" key="3">
    <source>
        <dbReference type="Proteomes" id="UP001179647"/>
    </source>
</evidence>
<name>A0AAF0I8C4_9ENTE</name>
<evidence type="ECO:0000256" key="1">
    <source>
        <dbReference type="SAM" id="Phobius"/>
    </source>
</evidence>
<evidence type="ECO:0000313" key="2">
    <source>
        <dbReference type="EMBL" id="WEG73801.1"/>
    </source>
</evidence>
<dbReference type="Proteomes" id="UP001179647">
    <property type="component" value="Chromosome"/>
</dbReference>
<feature type="transmembrane region" description="Helical" evidence="1">
    <location>
        <begin position="36"/>
        <end position="53"/>
    </location>
</feature>
<accession>A0AAF0I8C4</accession>
<reference evidence="2" key="1">
    <citation type="submission" date="2022-10" db="EMBL/GenBank/DDBJ databases">
        <title>Vagococcus sp. isolated from poultry meat.</title>
        <authorList>
            <person name="Johansson P."/>
            <person name="Bjorkroth J."/>
        </authorList>
    </citation>
    <scope>NUCLEOTIDE SEQUENCE</scope>
    <source>
        <strain evidence="2">STAA11</strain>
    </source>
</reference>
<dbReference type="RefSeq" id="WP_275469601.1">
    <property type="nucleotide sequence ID" value="NZ_CP110232.1"/>
</dbReference>
<proteinExistence type="predicted"/>
<gene>
    <name evidence="2" type="ORF">OL234_02500</name>
</gene>
<feature type="transmembrane region" description="Helical" evidence="1">
    <location>
        <begin position="60"/>
        <end position="81"/>
    </location>
</feature>
<keyword evidence="1" id="KW-1133">Transmembrane helix</keyword>
<keyword evidence="1" id="KW-0472">Membrane</keyword>
<dbReference type="AlphaFoldDB" id="A0AAF0I8C4"/>
<dbReference type="EMBL" id="CP110232">
    <property type="protein sequence ID" value="WEG73801.1"/>
    <property type="molecule type" value="Genomic_DNA"/>
</dbReference>
<feature type="transmembrane region" description="Helical" evidence="1">
    <location>
        <begin position="12"/>
        <end position="30"/>
    </location>
</feature>
<keyword evidence="3" id="KW-1185">Reference proteome</keyword>
<protein>
    <submittedName>
        <fullName evidence="2">Uncharacterized protein</fullName>
    </submittedName>
</protein>
<dbReference type="KEGG" id="vie:OL234_02500"/>